<dbReference type="PANTHER" id="PTHR43813">
    <property type="entry name" value="ACYL-ACTIVATING ENZYME 16, CHLOROPLASTIC-RELATED"/>
    <property type="match status" value="1"/>
</dbReference>
<protein>
    <recommendedName>
        <fullName evidence="4">AMP-dependent synthetase/ligase domain-containing protein</fullName>
    </recommendedName>
</protein>
<organism evidence="2 3">
    <name type="scientific">Miscanthus lutarioriparius</name>
    <dbReference type="NCBI Taxonomy" id="422564"/>
    <lineage>
        <taxon>Eukaryota</taxon>
        <taxon>Viridiplantae</taxon>
        <taxon>Streptophyta</taxon>
        <taxon>Embryophyta</taxon>
        <taxon>Tracheophyta</taxon>
        <taxon>Spermatophyta</taxon>
        <taxon>Magnoliopsida</taxon>
        <taxon>Liliopsida</taxon>
        <taxon>Poales</taxon>
        <taxon>Poaceae</taxon>
        <taxon>PACMAD clade</taxon>
        <taxon>Panicoideae</taxon>
        <taxon>Andropogonodae</taxon>
        <taxon>Andropogoneae</taxon>
        <taxon>Saccharinae</taxon>
        <taxon>Miscanthus</taxon>
    </lineage>
</organism>
<gene>
    <name evidence="2" type="ORF">NCGR_LOCUS59091</name>
</gene>
<keyword evidence="3" id="KW-1185">Reference proteome</keyword>
<dbReference type="EMBL" id="CAJGYO010000017">
    <property type="protein sequence ID" value="CAD6334993.1"/>
    <property type="molecule type" value="Genomic_DNA"/>
</dbReference>
<comment type="caution">
    <text evidence="2">The sequence shown here is derived from an EMBL/GenBank/DDBJ whole genome shotgun (WGS) entry which is preliminary data.</text>
</comment>
<evidence type="ECO:0000256" key="1">
    <source>
        <dbReference type="SAM" id="SignalP"/>
    </source>
</evidence>
<dbReference type="GO" id="GO:0030497">
    <property type="term" value="P:fatty acid elongation"/>
    <property type="evidence" value="ECO:0007669"/>
    <property type="project" value="TreeGrafter"/>
</dbReference>
<dbReference type="PANTHER" id="PTHR43813:SF1">
    <property type="entry name" value="ACYL-ACTIVATING ENZYME 16, CHLOROPLASTIC-RELATED"/>
    <property type="match status" value="1"/>
</dbReference>
<evidence type="ECO:0000313" key="3">
    <source>
        <dbReference type="Proteomes" id="UP000604825"/>
    </source>
</evidence>
<evidence type="ECO:0008006" key="4">
    <source>
        <dbReference type="Google" id="ProtNLM"/>
    </source>
</evidence>
<sequence length="166" mass="18333">MVLLRLLLLLLLDDHSVISLWNTILDSLYLKSAKNIPENPSATNEAFDQEGWFSTGDIGWIVCHHAIGPSRKCGGMLVLEGRAKDTIVLSTGENVEPAQIEEAAGRSNLINQIVVIGQDQRRLGAIIVPNNDEVLAEAKRKSILGENGELAKDKVMNMLYDELKTW</sequence>
<dbReference type="Gene3D" id="3.30.300.30">
    <property type="match status" value="1"/>
</dbReference>
<name>A0A811S1S2_9POAL</name>
<proteinExistence type="predicted"/>
<reference evidence="2" key="1">
    <citation type="submission" date="2020-10" db="EMBL/GenBank/DDBJ databases">
        <authorList>
            <person name="Han B."/>
            <person name="Lu T."/>
            <person name="Zhao Q."/>
            <person name="Huang X."/>
            <person name="Zhao Y."/>
        </authorList>
    </citation>
    <scope>NUCLEOTIDE SEQUENCE</scope>
</reference>
<dbReference type="InterPro" id="IPR045851">
    <property type="entry name" value="AMP-bd_C_sf"/>
</dbReference>
<dbReference type="InterPro" id="IPR052987">
    <property type="entry name" value="Chloroplast_AMP-bd_Enzymes"/>
</dbReference>
<feature type="signal peptide" evidence="1">
    <location>
        <begin position="1"/>
        <end position="19"/>
    </location>
</feature>
<dbReference type="Pfam" id="PF23562">
    <property type="entry name" value="AMP-binding_C_3"/>
    <property type="match status" value="1"/>
</dbReference>
<dbReference type="OrthoDB" id="1700726at2759"/>
<dbReference type="SUPFAM" id="SSF56801">
    <property type="entry name" value="Acetyl-CoA synthetase-like"/>
    <property type="match status" value="1"/>
</dbReference>
<dbReference type="GO" id="GO:0009507">
    <property type="term" value="C:chloroplast"/>
    <property type="evidence" value="ECO:0007669"/>
    <property type="project" value="TreeGrafter"/>
</dbReference>
<dbReference type="AlphaFoldDB" id="A0A811S1S2"/>
<dbReference type="GO" id="GO:0008922">
    <property type="term" value="F:long-chain fatty acid [acyl-carrier-protein] ligase activity"/>
    <property type="evidence" value="ECO:0007669"/>
    <property type="project" value="TreeGrafter"/>
</dbReference>
<dbReference type="Gene3D" id="2.30.38.10">
    <property type="entry name" value="Luciferase, Domain 3"/>
    <property type="match status" value="1"/>
</dbReference>
<accession>A0A811S1S2</accession>
<dbReference type="Proteomes" id="UP000604825">
    <property type="component" value="Unassembled WGS sequence"/>
</dbReference>
<keyword evidence="1" id="KW-0732">Signal</keyword>
<feature type="chain" id="PRO_5032721274" description="AMP-dependent synthetase/ligase domain-containing protein" evidence="1">
    <location>
        <begin position="20"/>
        <end position="166"/>
    </location>
</feature>
<evidence type="ECO:0000313" key="2">
    <source>
        <dbReference type="EMBL" id="CAD6334993.1"/>
    </source>
</evidence>